<dbReference type="PROSITE" id="PS51257">
    <property type="entry name" value="PROKAR_LIPOPROTEIN"/>
    <property type="match status" value="1"/>
</dbReference>
<evidence type="ECO:0000259" key="2">
    <source>
        <dbReference type="Pfam" id="PF04366"/>
    </source>
</evidence>
<feature type="signal peptide" evidence="1">
    <location>
        <begin position="1"/>
        <end position="20"/>
    </location>
</feature>
<dbReference type="KEGG" id="bfz:BAU07_01825"/>
<dbReference type="EMBL" id="CP016172">
    <property type="protein sequence ID" value="ANN76027.1"/>
    <property type="molecule type" value="Genomic_DNA"/>
</dbReference>
<keyword evidence="1" id="KW-0732">Signal</keyword>
<evidence type="ECO:0000313" key="4">
    <source>
        <dbReference type="Proteomes" id="UP000091926"/>
    </source>
</evidence>
<dbReference type="OrthoDB" id="198978at2"/>
<dbReference type="AlphaFoldDB" id="A0A193G7R5"/>
<organism evidence="3 4">
    <name type="scientific">Bordetella flabilis</name>
    <dbReference type="NCBI Taxonomy" id="463014"/>
    <lineage>
        <taxon>Bacteria</taxon>
        <taxon>Pseudomonadati</taxon>
        <taxon>Pseudomonadota</taxon>
        <taxon>Betaproteobacteria</taxon>
        <taxon>Burkholderiales</taxon>
        <taxon>Alcaligenaceae</taxon>
        <taxon>Bordetella</taxon>
    </lineage>
</organism>
<dbReference type="Pfam" id="PF04366">
    <property type="entry name" value="Ysc84"/>
    <property type="match status" value="1"/>
</dbReference>
<dbReference type="STRING" id="463014.BAU07_01825"/>
<gene>
    <name evidence="3" type="ORF">BAU07_01825</name>
</gene>
<accession>A0A193G7R5</accession>
<dbReference type="Proteomes" id="UP000091926">
    <property type="component" value="Chromosome"/>
</dbReference>
<reference evidence="3 4" key="1">
    <citation type="submission" date="2016-06" db="EMBL/GenBank/DDBJ databases">
        <title>Complete genome sequences of Bordetella bronchialis and Bordetella flabilis.</title>
        <authorList>
            <person name="LiPuma J.J."/>
            <person name="Spilker T."/>
        </authorList>
    </citation>
    <scope>NUCLEOTIDE SEQUENCE [LARGE SCALE GENOMIC DNA]</scope>
    <source>
        <strain evidence="3 4">AU10664</strain>
    </source>
</reference>
<proteinExistence type="predicted"/>
<name>A0A193G7R5_9BORD</name>
<dbReference type="CDD" id="cd11524">
    <property type="entry name" value="SYLF"/>
    <property type="match status" value="1"/>
</dbReference>
<protein>
    <recommendedName>
        <fullName evidence="2">Ysc84 actin-binding domain-containing protein</fullName>
    </recommendedName>
</protein>
<feature type="chain" id="PRO_5008258624" description="Ysc84 actin-binding domain-containing protein" evidence="1">
    <location>
        <begin position="21"/>
        <end position="191"/>
    </location>
</feature>
<dbReference type="InterPro" id="IPR007461">
    <property type="entry name" value="Ysc84_actin-binding"/>
</dbReference>
<keyword evidence="4" id="KW-1185">Reference proteome</keyword>
<sequence>MNRRNFVTLPAAMLLATALAACTTTGDKASGSASTKRQELNSGADATLSRLYNSVPGSREMASNAKGMLVFPSVLTGGFVVGAEYGQGVLRVGNATQGYYSLASGSVGWQLGAQSKAVVIMFMTPEALDKFRNSNGWSAGADASVAVAKIGANGSVDTTTARQSVVAFVMTNAGLMANLTLEGTKITKTDL</sequence>
<dbReference type="RefSeq" id="WP_066653317.1">
    <property type="nucleotide sequence ID" value="NZ_CBCSCL010000025.1"/>
</dbReference>
<evidence type="ECO:0000256" key="1">
    <source>
        <dbReference type="SAM" id="SignalP"/>
    </source>
</evidence>
<feature type="domain" description="Ysc84 actin-binding" evidence="2">
    <location>
        <begin position="104"/>
        <end position="188"/>
    </location>
</feature>
<evidence type="ECO:0000313" key="3">
    <source>
        <dbReference type="EMBL" id="ANN76027.1"/>
    </source>
</evidence>